<protein>
    <submittedName>
        <fullName evidence="1">Uncharacterized conserved protein, DUF2336 family</fullName>
    </submittedName>
</protein>
<dbReference type="Proteomes" id="UP000199064">
    <property type="component" value="Unassembled WGS sequence"/>
</dbReference>
<sequence length="381" mass="40384">MQVVQHFLKWTQTAKAAERAGAAAALARAYLDGELPFEDRYAAEAALTALLDDPSSKVRSALAEALSMSRHAPVQVVAALAADQPDVAAPILARSPVLSDPDLIDRVADGRGGTQCLIARRPQLSMSVSAAIAEVGSLEACLALAENPSADIAAVSFRRMIERHGSNAPLREALAADPRLPSDCRHVLLTQLGEALRDAPLVRALVGAARAEKLTRDACIRASLTLIETIDPEEHGAMVEHLRIRGDLTTSFIVRLVAHGKIDFFGHVLMTLTGQPLARISGLLVNGRDLAMAALLQKAGLAKPVHRPIIRALSVWREVAQGKRLAGAQEVSWLMLESIGATPGQSGPAQDAAELAGLLRSIHLDALRENARVQAQAIAAA</sequence>
<proteinExistence type="predicted"/>
<dbReference type="RefSeq" id="WP_090329872.1">
    <property type="nucleotide sequence ID" value="NZ_FNSL01000001.1"/>
</dbReference>
<organism evidence="1 2">
    <name type="scientific">Nitratireductor aquibiodomus</name>
    <dbReference type="NCBI Taxonomy" id="204799"/>
    <lineage>
        <taxon>Bacteria</taxon>
        <taxon>Pseudomonadati</taxon>
        <taxon>Pseudomonadota</taxon>
        <taxon>Alphaproteobacteria</taxon>
        <taxon>Hyphomicrobiales</taxon>
        <taxon>Phyllobacteriaceae</taxon>
        <taxon>Nitratireductor</taxon>
    </lineage>
</organism>
<dbReference type="EMBL" id="FNSL01000001">
    <property type="protein sequence ID" value="SEB38132.1"/>
    <property type="molecule type" value="Genomic_DNA"/>
</dbReference>
<keyword evidence="2" id="KW-1185">Reference proteome</keyword>
<dbReference type="InterPro" id="IPR019285">
    <property type="entry name" value="DUF2336"/>
</dbReference>
<accession>A0A1H4IXY9</accession>
<evidence type="ECO:0000313" key="2">
    <source>
        <dbReference type="Proteomes" id="UP000199064"/>
    </source>
</evidence>
<evidence type="ECO:0000313" key="1">
    <source>
        <dbReference type="EMBL" id="SEB38132.1"/>
    </source>
</evidence>
<dbReference type="AlphaFoldDB" id="A0A1H4IXY9"/>
<name>A0A1H4IXY9_9HYPH</name>
<gene>
    <name evidence="1" type="ORF">SAMN05216452_0653</name>
</gene>
<dbReference type="Pfam" id="PF10098">
    <property type="entry name" value="DUF2336"/>
    <property type="match status" value="1"/>
</dbReference>
<reference evidence="2" key="1">
    <citation type="submission" date="2016-10" db="EMBL/GenBank/DDBJ databases">
        <authorList>
            <person name="Varghese N."/>
            <person name="Submissions S."/>
        </authorList>
    </citation>
    <scope>NUCLEOTIDE SEQUENCE [LARGE SCALE GENOMIC DNA]</scope>
    <source>
        <strain evidence="2">ES.061</strain>
    </source>
</reference>
<dbReference type="InterPro" id="IPR014598">
    <property type="entry name" value="UCP035865"/>
</dbReference>
<dbReference type="PIRSF" id="PIRSF035865">
    <property type="entry name" value="UCP035865"/>
    <property type="match status" value="1"/>
</dbReference>